<dbReference type="Pfam" id="PF13401">
    <property type="entry name" value="AAA_22"/>
    <property type="match status" value="1"/>
</dbReference>
<dbReference type="RefSeq" id="WP_019620468.1">
    <property type="nucleotide sequence ID" value="NZ_AP014545.1"/>
</dbReference>
<feature type="compositionally biased region" description="Polar residues" evidence="1">
    <location>
        <begin position="410"/>
        <end position="425"/>
    </location>
</feature>
<dbReference type="KEGG" id="ajp:AMJAP_2152"/>
<name>A0A7R6PNT5_9GAMM</name>
<dbReference type="Proteomes" id="UP000595663">
    <property type="component" value="Chromosome"/>
</dbReference>
<dbReference type="EMBL" id="AP014545">
    <property type="protein sequence ID" value="BBB26743.1"/>
    <property type="molecule type" value="Genomic_DNA"/>
</dbReference>
<evidence type="ECO:0000313" key="4">
    <source>
        <dbReference type="Proteomes" id="UP000595663"/>
    </source>
</evidence>
<dbReference type="Pfam" id="PF01471">
    <property type="entry name" value="PG_binding_1"/>
    <property type="match status" value="1"/>
</dbReference>
<accession>A0A7R6PNT5</accession>
<organism evidence="3 4">
    <name type="scientific">Amphritea japonica ATCC BAA-1530</name>
    <dbReference type="NCBI Taxonomy" id="1278309"/>
    <lineage>
        <taxon>Bacteria</taxon>
        <taxon>Pseudomonadati</taxon>
        <taxon>Pseudomonadota</taxon>
        <taxon>Gammaproteobacteria</taxon>
        <taxon>Oceanospirillales</taxon>
        <taxon>Oceanospirillaceae</taxon>
        <taxon>Amphritea</taxon>
    </lineage>
</organism>
<gene>
    <name evidence="3" type="primary">gspA</name>
    <name evidence="3" type="ORF">AMJAP_2152</name>
</gene>
<keyword evidence="4" id="KW-1185">Reference proteome</keyword>
<dbReference type="SUPFAM" id="SSF47090">
    <property type="entry name" value="PGBD-like"/>
    <property type="match status" value="1"/>
</dbReference>
<dbReference type="InterPro" id="IPR002477">
    <property type="entry name" value="Peptidoglycan-bd-like"/>
</dbReference>
<dbReference type="Gene3D" id="3.90.70.10">
    <property type="entry name" value="Cysteine proteinases"/>
    <property type="match status" value="1"/>
</dbReference>
<dbReference type="InterPro" id="IPR049945">
    <property type="entry name" value="AAA_22"/>
</dbReference>
<dbReference type="SMART" id="SM00382">
    <property type="entry name" value="AAA"/>
    <property type="match status" value="1"/>
</dbReference>
<evidence type="ECO:0000259" key="2">
    <source>
        <dbReference type="SMART" id="SM00382"/>
    </source>
</evidence>
<dbReference type="Gene3D" id="1.10.101.10">
    <property type="entry name" value="PGBD-like superfamily/PGBD"/>
    <property type="match status" value="1"/>
</dbReference>
<dbReference type="AlphaFoldDB" id="A0A7R6PNT5"/>
<feature type="domain" description="AAA+ ATPase" evidence="2">
    <location>
        <begin position="42"/>
        <end position="196"/>
    </location>
</feature>
<dbReference type="Gene3D" id="3.40.50.300">
    <property type="entry name" value="P-loop containing nucleotide triphosphate hydrolases"/>
    <property type="match status" value="1"/>
</dbReference>
<dbReference type="InterPro" id="IPR036365">
    <property type="entry name" value="PGBD-like_sf"/>
</dbReference>
<proteinExistence type="predicted"/>
<dbReference type="InterPro" id="IPR052026">
    <property type="entry name" value="ExeA_AAA_ATPase_DNA-bind"/>
</dbReference>
<evidence type="ECO:0000256" key="1">
    <source>
        <dbReference type="SAM" id="MobiDB-lite"/>
    </source>
</evidence>
<dbReference type="InterPro" id="IPR027417">
    <property type="entry name" value="P-loop_NTPase"/>
</dbReference>
<dbReference type="InterPro" id="IPR036366">
    <property type="entry name" value="PGBDSf"/>
</dbReference>
<feature type="compositionally biased region" description="Low complexity" evidence="1">
    <location>
        <begin position="323"/>
        <end position="336"/>
    </location>
</feature>
<feature type="region of interest" description="Disordered" evidence="1">
    <location>
        <begin position="322"/>
        <end position="425"/>
    </location>
</feature>
<reference evidence="3 4" key="1">
    <citation type="journal article" date="2008" name="Int. J. Syst. Evol. Microbiol.">
        <title>Amphritea japonica sp. nov. and Amphritea balenae sp. nov., isolated from the sediment adjacent to sperm whale carcasses off Kagoshima, Japan.</title>
        <authorList>
            <person name="Miyazaki M."/>
            <person name="Nogi Y."/>
            <person name="Fujiwara Y."/>
            <person name="Kawato M."/>
            <person name="Nagahama T."/>
            <person name="Kubokawa K."/>
            <person name="Horikoshi K."/>
        </authorList>
    </citation>
    <scope>NUCLEOTIDE SEQUENCE [LARGE SCALE GENOMIC DNA]</scope>
    <source>
        <strain evidence="3 4">ATCC BAA-1530</strain>
    </source>
</reference>
<dbReference type="GO" id="GO:0016887">
    <property type="term" value="F:ATP hydrolysis activity"/>
    <property type="evidence" value="ECO:0007669"/>
    <property type="project" value="InterPro"/>
</dbReference>
<protein>
    <submittedName>
        <fullName evidence="3">General secretion pathway protein A</fullName>
    </submittedName>
</protein>
<dbReference type="InterPro" id="IPR003593">
    <property type="entry name" value="AAA+_ATPase"/>
</dbReference>
<sequence length="656" mass="72848">MYNHYFGLTSSPFAIAPDPNYLYMSPQHRDALAHLLYGIQSNGGFVMLTGDIGTGKTTLCRCMLNHTTEDTDVAFILNSTLNSEELLASICDELHIVYDKQNISIKSLSDAINHHLLKSHAAGRNTVLIIDEAQNLSPGVLEQMRLLTNLETNEKKLLQIVMFGQPELRKLVERPELKQLAQRITARFHLSPLKLPETQLYIGHRMAIAGYKQIAHSPPPIPKELHSQIHHLSGGVPRLINIICDRALLGAYARGEPSINSEILYQAAAEVFGEDRKPLRQPISFFKQMTAILGVIFIALIIYRFYPVANNWLTNSAEQSQASLTSSTKSQPSTPTKTEDSRKETAPVSRIVSASTAELAATPGVAIESPENNEKPPETTQLIPTQPELVRPTSSEPLLIAKKPSDTDSDNASQSPQVALSTNTPDSILETQTVIITSPEAVTAATVKPSMIQQEEQSPITNLDSETQAYSTLFKIWQQDMPQNTEPCKFALSRGLRCFHQQGNWAQLNRNNRPAIVRTLNSEGGLSSVALVRIEQGIAKFSNGIQHWQTPLEQLNDSSLLNYTLLWDPPAGYYQLTKPGSSGPHILWLKQQLARLSPLFISEMNNYFDDQLVLYIKAFQRSQNLLQDGVVGPETLIRLNTLIDAEVPMLLSSREP</sequence>
<dbReference type="OrthoDB" id="9780149at2"/>
<evidence type="ECO:0000313" key="3">
    <source>
        <dbReference type="EMBL" id="BBB26743.1"/>
    </source>
</evidence>
<dbReference type="PANTHER" id="PTHR35894">
    <property type="entry name" value="GENERAL SECRETION PATHWAY PROTEIN A-RELATED"/>
    <property type="match status" value="1"/>
</dbReference>
<dbReference type="SUPFAM" id="SSF52540">
    <property type="entry name" value="P-loop containing nucleoside triphosphate hydrolases"/>
    <property type="match status" value="1"/>
</dbReference>
<dbReference type="PANTHER" id="PTHR35894:SF1">
    <property type="entry name" value="PHOSPHORIBULOKINASE _ URIDINE KINASE FAMILY"/>
    <property type="match status" value="1"/>
</dbReference>
<dbReference type="CDD" id="cd00009">
    <property type="entry name" value="AAA"/>
    <property type="match status" value="1"/>
</dbReference>